<dbReference type="EMBL" id="RKHQ01000001">
    <property type="protein sequence ID" value="ROR97316.1"/>
    <property type="molecule type" value="Genomic_DNA"/>
</dbReference>
<comment type="subcellular location">
    <subcellularLocation>
        <location evidence="5">Cytoplasm</location>
    </subcellularLocation>
</comment>
<comment type="pathway">
    <text evidence="5 8">Amino-acid biosynthesis; L-proline biosynthesis; L-proline from L-glutamate 5-semialdehyde: step 1/1.</text>
</comment>
<keyword evidence="5 8" id="KW-0641">Proline biosynthesis</keyword>
<evidence type="ECO:0000256" key="7">
    <source>
        <dbReference type="PIRSR" id="PIRSR000193-1"/>
    </source>
</evidence>
<keyword evidence="5 8" id="KW-0028">Amino-acid biosynthesis</keyword>
<feature type="binding site" evidence="7">
    <location>
        <begin position="6"/>
        <end position="11"/>
    </location>
    <ligand>
        <name>NADP(+)</name>
        <dbReference type="ChEBI" id="CHEBI:58349"/>
    </ligand>
</feature>
<dbReference type="PANTHER" id="PTHR11645:SF0">
    <property type="entry name" value="PYRROLINE-5-CARBOXYLATE REDUCTASE 3"/>
    <property type="match status" value="1"/>
</dbReference>
<keyword evidence="2 5" id="KW-0521">NADP</keyword>
<dbReference type="EC" id="1.5.1.2" evidence="5 6"/>
<keyword evidence="5" id="KW-0963">Cytoplasm</keyword>
<proteinExistence type="inferred from homology"/>
<dbReference type="PIRSF" id="PIRSF000193">
    <property type="entry name" value="Pyrrol-5-carb_rd"/>
    <property type="match status" value="1"/>
</dbReference>
<evidence type="ECO:0000259" key="9">
    <source>
        <dbReference type="Pfam" id="PF03807"/>
    </source>
</evidence>
<evidence type="ECO:0000256" key="3">
    <source>
        <dbReference type="ARBA" id="ARBA00023002"/>
    </source>
</evidence>
<reference evidence="11 12" key="1">
    <citation type="submission" date="2018-11" db="EMBL/GenBank/DDBJ databases">
        <title>Sequencing the genomes of 1000 actinobacteria strains.</title>
        <authorList>
            <person name="Klenk H.-P."/>
        </authorList>
    </citation>
    <scope>NUCLEOTIDE SEQUENCE [LARGE SCALE GENOMIC DNA]</scope>
    <source>
        <strain evidence="11 12">DSM 13521</strain>
    </source>
</reference>
<evidence type="ECO:0000256" key="4">
    <source>
        <dbReference type="ARBA" id="ARBA00058118"/>
    </source>
</evidence>
<feature type="domain" description="Pyrroline-5-carboxylate reductase catalytic N-terminal" evidence="9">
    <location>
        <begin position="2"/>
        <end position="106"/>
    </location>
</feature>
<dbReference type="UniPathway" id="UPA00098">
    <property type="reaction ID" value="UER00361"/>
</dbReference>
<evidence type="ECO:0000259" key="10">
    <source>
        <dbReference type="Pfam" id="PF14748"/>
    </source>
</evidence>
<dbReference type="Pfam" id="PF03807">
    <property type="entry name" value="F420_oxidored"/>
    <property type="match status" value="1"/>
</dbReference>
<dbReference type="Proteomes" id="UP000275356">
    <property type="component" value="Unassembled WGS sequence"/>
</dbReference>
<dbReference type="RefSeq" id="WP_123739380.1">
    <property type="nucleotide sequence ID" value="NZ_CALFQU010000024.1"/>
</dbReference>
<feature type="binding site" evidence="7">
    <location>
        <begin position="77"/>
        <end position="80"/>
    </location>
    <ligand>
        <name>NADP(+)</name>
        <dbReference type="ChEBI" id="CHEBI:58349"/>
    </ligand>
</feature>
<accession>A0A3N2DC04</accession>
<comment type="catalytic activity">
    <reaction evidence="5">
        <text>L-proline + NAD(+) = (S)-1-pyrroline-5-carboxylate + NADH + 2 H(+)</text>
        <dbReference type="Rhea" id="RHEA:14105"/>
        <dbReference type="ChEBI" id="CHEBI:15378"/>
        <dbReference type="ChEBI" id="CHEBI:17388"/>
        <dbReference type="ChEBI" id="CHEBI:57540"/>
        <dbReference type="ChEBI" id="CHEBI:57945"/>
        <dbReference type="ChEBI" id="CHEBI:60039"/>
        <dbReference type="EC" id="1.5.1.2"/>
    </reaction>
</comment>
<dbReference type="GO" id="GO:0055129">
    <property type="term" value="P:L-proline biosynthetic process"/>
    <property type="evidence" value="ECO:0007669"/>
    <property type="project" value="UniProtKB-UniRule"/>
</dbReference>
<dbReference type="Pfam" id="PF14748">
    <property type="entry name" value="P5CR_dimer"/>
    <property type="match status" value="1"/>
</dbReference>
<keyword evidence="12" id="KW-1185">Reference proteome</keyword>
<dbReference type="AlphaFoldDB" id="A0A3N2DC04"/>
<evidence type="ECO:0000313" key="12">
    <source>
        <dbReference type="Proteomes" id="UP000275356"/>
    </source>
</evidence>
<protein>
    <recommendedName>
        <fullName evidence="5 6">Pyrroline-5-carboxylate reductase</fullName>
        <shortName evidence="5">P5C reductase</shortName>
        <shortName evidence="5">P5CR</shortName>
        <ecNumber evidence="5 6">1.5.1.2</ecNumber>
    </recommendedName>
    <alternativeName>
        <fullName evidence="5">PCA reductase</fullName>
    </alternativeName>
</protein>
<feature type="domain" description="Pyrroline-5-carboxylate reductase dimerisation" evidence="10">
    <location>
        <begin position="169"/>
        <end position="273"/>
    </location>
</feature>
<gene>
    <name evidence="5" type="primary">proC</name>
    <name evidence="11" type="ORF">EDD28_1913</name>
</gene>
<dbReference type="FunFam" id="1.10.3730.10:FF:000001">
    <property type="entry name" value="Pyrroline-5-carboxylate reductase"/>
    <property type="match status" value="1"/>
</dbReference>
<dbReference type="OrthoDB" id="9805754at2"/>
<dbReference type="GO" id="GO:0004735">
    <property type="term" value="F:pyrroline-5-carboxylate reductase activity"/>
    <property type="evidence" value="ECO:0007669"/>
    <property type="project" value="UniProtKB-UniRule"/>
</dbReference>
<dbReference type="HAMAP" id="MF_01925">
    <property type="entry name" value="P5C_reductase"/>
    <property type="match status" value="1"/>
</dbReference>
<dbReference type="SUPFAM" id="SSF48179">
    <property type="entry name" value="6-phosphogluconate dehydrogenase C-terminal domain-like"/>
    <property type="match status" value="1"/>
</dbReference>
<dbReference type="InterPro" id="IPR029036">
    <property type="entry name" value="P5CR_dimer"/>
</dbReference>
<dbReference type="PANTHER" id="PTHR11645">
    <property type="entry name" value="PYRROLINE-5-CARBOXYLATE REDUCTASE"/>
    <property type="match status" value="1"/>
</dbReference>
<organism evidence="11 12">
    <name type="scientific">Salana multivorans</name>
    <dbReference type="NCBI Taxonomy" id="120377"/>
    <lineage>
        <taxon>Bacteria</taxon>
        <taxon>Bacillati</taxon>
        <taxon>Actinomycetota</taxon>
        <taxon>Actinomycetes</taxon>
        <taxon>Micrococcales</taxon>
        <taxon>Beutenbergiaceae</taxon>
        <taxon>Salana</taxon>
    </lineage>
</organism>
<evidence type="ECO:0000256" key="2">
    <source>
        <dbReference type="ARBA" id="ARBA00022857"/>
    </source>
</evidence>
<dbReference type="PROSITE" id="PS00521">
    <property type="entry name" value="P5CR"/>
    <property type="match status" value="1"/>
</dbReference>
<dbReference type="SUPFAM" id="SSF51735">
    <property type="entry name" value="NAD(P)-binding Rossmann-fold domains"/>
    <property type="match status" value="1"/>
</dbReference>
<comment type="caution">
    <text evidence="11">The sequence shown here is derived from an EMBL/GenBank/DDBJ whole genome shotgun (WGS) entry which is preliminary data.</text>
</comment>
<evidence type="ECO:0000256" key="1">
    <source>
        <dbReference type="ARBA" id="ARBA00005525"/>
    </source>
</evidence>
<sequence length="281" mass="27850">MRVALLGSGVMGTAVLASLVAADDLRDGAVAVLDLRLESARSAAASVAETAGERGIEVEAHDDPVAAATGADVLVVAVKPQHAADLLARLGDSVNHDALVVSIAAGLPTQWLAARLPEGVGVVRVMPNTPATIGQGVSAISPGAGVGQDRLDLVSRLFAGTGLVVQVPEDLQSAVTGLSGSGPAYVFAMIDALAEAGTALGLPRALALQLASHTVSGSGAYAARSGQHPALLREAVSSPGGTTLAALGVLDDRAVRAAYVAAVRAASDRADELAAGLESPS</sequence>
<dbReference type="InterPro" id="IPR008927">
    <property type="entry name" value="6-PGluconate_DH-like_C_sf"/>
</dbReference>
<evidence type="ECO:0000256" key="6">
    <source>
        <dbReference type="NCBIfam" id="TIGR00112"/>
    </source>
</evidence>
<dbReference type="Gene3D" id="1.10.3730.10">
    <property type="entry name" value="ProC C-terminal domain-like"/>
    <property type="match status" value="1"/>
</dbReference>
<dbReference type="InterPro" id="IPR053790">
    <property type="entry name" value="P5CR-like_CS"/>
</dbReference>
<dbReference type="InterPro" id="IPR036291">
    <property type="entry name" value="NAD(P)-bd_dom_sf"/>
</dbReference>
<evidence type="ECO:0000256" key="8">
    <source>
        <dbReference type="RuleBase" id="RU003903"/>
    </source>
</evidence>
<comment type="function">
    <text evidence="4 5">Catalyzes the reduction of 1-pyrroline-5-carboxylate (PCA) to L-proline.</text>
</comment>
<comment type="catalytic activity">
    <reaction evidence="5 8">
        <text>L-proline + NADP(+) = (S)-1-pyrroline-5-carboxylate + NADPH + 2 H(+)</text>
        <dbReference type="Rhea" id="RHEA:14109"/>
        <dbReference type="ChEBI" id="CHEBI:15378"/>
        <dbReference type="ChEBI" id="CHEBI:17388"/>
        <dbReference type="ChEBI" id="CHEBI:57783"/>
        <dbReference type="ChEBI" id="CHEBI:58349"/>
        <dbReference type="ChEBI" id="CHEBI:60039"/>
        <dbReference type="EC" id="1.5.1.2"/>
    </reaction>
</comment>
<dbReference type="InterPro" id="IPR028939">
    <property type="entry name" value="P5C_Rdtase_cat_N"/>
</dbReference>
<evidence type="ECO:0000313" key="11">
    <source>
        <dbReference type="EMBL" id="ROR97316.1"/>
    </source>
</evidence>
<dbReference type="NCBIfam" id="TIGR00112">
    <property type="entry name" value="proC"/>
    <property type="match status" value="1"/>
</dbReference>
<dbReference type="InterPro" id="IPR000304">
    <property type="entry name" value="Pyrroline-COOH_reductase"/>
</dbReference>
<dbReference type="GO" id="GO:0005737">
    <property type="term" value="C:cytoplasm"/>
    <property type="evidence" value="ECO:0007669"/>
    <property type="project" value="UniProtKB-SubCell"/>
</dbReference>
<comment type="similarity">
    <text evidence="1 5 8">Belongs to the pyrroline-5-carboxylate reductase family.</text>
</comment>
<keyword evidence="3 5" id="KW-0560">Oxidoreductase</keyword>
<name>A0A3N2DC04_9MICO</name>
<evidence type="ECO:0000256" key="5">
    <source>
        <dbReference type="HAMAP-Rule" id="MF_01925"/>
    </source>
</evidence>
<dbReference type="Gene3D" id="3.40.50.720">
    <property type="entry name" value="NAD(P)-binding Rossmann-like Domain"/>
    <property type="match status" value="1"/>
</dbReference>